<keyword evidence="3" id="KW-0479">Metal-binding</keyword>
<gene>
    <name evidence="6" type="ORF">FDP41_011385</name>
</gene>
<evidence type="ECO:0008006" key="8">
    <source>
        <dbReference type="Google" id="ProtNLM"/>
    </source>
</evidence>
<evidence type="ECO:0000256" key="3">
    <source>
        <dbReference type="PIRSR" id="PIRSR640255-2"/>
    </source>
</evidence>
<dbReference type="InterPro" id="IPR040255">
    <property type="entry name" value="Non-specific_endonuclease"/>
</dbReference>
<evidence type="ECO:0000313" key="7">
    <source>
        <dbReference type="Proteomes" id="UP000444721"/>
    </source>
</evidence>
<dbReference type="PANTHER" id="PTHR13966">
    <property type="entry name" value="ENDONUCLEASE RELATED"/>
    <property type="match status" value="1"/>
</dbReference>
<dbReference type="InterPro" id="IPR044929">
    <property type="entry name" value="DNA/RNA_non-sp_Endonuclease_sf"/>
</dbReference>
<comment type="similarity">
    <text evidence="1">Belongs to the DNA/RNA non-specific endonuclease family.</text>
</comment>
<dbReference type="Gene3D" id="3.40.570.10">
    <property type="entry name" value="Extracellular Endonuclease, subunit A"/>
    <property type="match status" value="1"/>
</dbReference>
<dbReference type="SMART" id="SM00892">
    <property type="entry name" value="Endonuclease_NS"/>
    <property type="match status" value="1"/>
</dbReference>
<evidence type="ECO:0000313" key="6">
    <source>
        <dbReference type="EMBL" id="KAF0982455.1"/>
    </source>
</evidence>
<dbReference type="GeneID" id="68118600"/>
<accession>A0A6A5CAR4</accession>
<keyword evidence="7" id="KW-1185">Reference proteome</keyword>
<dbReference type="VEuPathDB" id="AmoebaDB:FDP41_011385"/>
<feature type="domain" description="ENPP1-3/EXOG-like endonuclease/phosphodiesterase" evidence="4">
    <location>
        <begin position="114"/>
        <end position="352"/>
    </location>
</feature>
<dbReference type="InterPro" id="IPR020821">
    <property type="entry name" value="ENPP1-3/EXOG-like_nuc-like"/>
</dbReference>
<dbReference type="Pfam" id="PF01223">
    <property type="entry name" value="Endonuclease_NS"/>
    <property type="match status" value="1"/>
</dbReference>
<organism evidence="6 7">
    <name type="scientific">Naegleria fowleri</name>
    <name type="common">Brain eating amoeba</name>
    <dbReference type="NCBI Taxonomy" id="5763"/>
    <lineage>
        <taxon>Eukaryota</taxon>
        <taxon>Discoba</taxon>
        <taxon>Heterolobosea</taxon>
        <taxon>Tetramitia</taxon>
        <taxon>Eutetramitia</taxon>
        <taxon>Vahlkampfiidae</taxon>
        <taxon>Naegleria</taxon>
    </lineage>
</organism>
<dbReference type="VEuPathDB" id="AmoebaDB:NF0034600"/>
<feature type="active site" description="Proton acceptor" evidence="2">
    <location>
        <position position="182"/>
    </location>
</feature>
<dbReference type="RefSeq" id="XP_044567168.1">
    <property type="nucleotide sequence ID" value="XM_044701787.1"/>
</dbReference>
<dbReference type="GO" id="GO:0004521">
    <property type="term" value="F:RNA endonuclease activity"/>
    <property type="evidence" value="ECO:0007669"/>
    <property type="project" value="TreeGrafter"/>
</dbReference>
<dbReference type="EMBL" id="VFQX01000009">
    <property type="protein sequence ID" value="KAF0982455.1"/>
    <property type="molecule type" value="Genomic_DNA"/>
</dbReference>
<evidence type="ECO:0000256" key="1">
    <source>
        <dbReference type="ARBA" id="ARBA00010052"/>
    </source>
</evidence>
<dbReference type="InterPro" id="IPR001604">
    <property type="entry name" value="Endo_G_ENPP1-like_dom"/>
</dbReference>
<feature type="domain" description="DNA/RNA non-specific endonuclease/pyrophosphatase/phosphodiesterase" evidence="5">
    <location>
        <begin position="113"/>
        <end position="352"/>
    </location>
</feature>
<dbReference type="SMART" id="SM00477">
    <property type="entry name" value="NUC"/>
    <property type="match status" value="1"/>
</dbReference>
<dbReference type="GO" id="GO:0005743">
    <property type="term" value="C:mitochondrial inner membrane"/>
    <property type="evidence" value="ECO:0007669"/>
    <property type="project" value="TreeGrafter"/>
</dbReference>
<dbReference type="GO" id="GO:0003676">
    <property type="term" value="F:nucleic acid binding"/>
    <property type="evidence" value="ECO:0007669"/>
    <property type="project" value="InterPro"/>
</dbReference>
<proteinExistence type="inferred from homology"/>
<reference evidence="6 7" key="1">
    <citation type="journal article" date="2019" name="Sci. Rep.">
        <title>Nanopore sequencing improves the draft genome of the human pathogenic amoeba Naegleria fowleri.</title>
        <authorList>
            <person name="Liechti N."/>
            <person name="Schurch N."/>
            <person name="Bruggmann R."/>
            <person name="Wittwer M."/>
        </authorList>
    </citation>
    <scope>NUCLEOTIDE SEQUENCE [LARGE SCALE GENOMIC DNA]</scope>
    <source>
        <strain evidence="6 7">ATCC 30894</strain>
    </source>
</reference>
<dbReference type="Proteomes" id="UP000444721">
    <property type="component" value="Unassembled WGS sequence"/>
</dbReference>
<sequence>MFLKRVLAHATSVAVGVYIGSQYYGTLFTPHHRHPLQDPSTIKQVSDEKDHGSQLSLTETIYQYLENQHDDLRWPKYNIHVEEAHNHEKNETFELFKTFNEFGLPTNVGQLNVFSRFLSVTDNRLKIPMFVCWSIPHFDNENYVEKSDRKFSKFMKSPIFEQLSSFNPDNTDYFGSKFSRGHLANCGDFTGFDQEAMNETHLLANNIVPQDYDNNANYWLRMERFTRSLADDFDVVHVIAGPVFMPRLYDNKQEPDAARPKAGPKGEVKYWIVGNNQVAVPTHLFRIIIAERSKTEIEEEESQRKSPQYYAQAFIVPNSQVDKFDHLTKYSISLKELEFLTGMRFLDKLEKSGKMNPLCCNNLAIDANIIRQEENPLKEPTSCACNCDLPPWQDIEFQTLLWNKNVTEKELTDKWESLLRETNWKPSKDIIRRRNSKLEELRNK</sequence>
<dbReference type="PANTHER" id="PTHR13966:SF5">
    <property type="entry name" value="ENDONUCLEASE G, MITOCHONDRIAL"/>
    <property type="match status" value="1"/>
</dbReference>
<dbReference type="GO" id="GO:0000014">
    <property type="term" value="F:single-stranded DNA endodeoxyribonuclease activity"/>
    <property type="evidence" value="ECO:0007669"/>
    <property type="project" value="TreeGrafter"/>
</dbReference>
<dbReference type="VEuPathDB" id="AmoebaDB:NfTy_019460"/>
<dbReference type="GO" id="GO:0046872">
    <property type="term" value="F:metal ion binding"/>
    <property type="evidence" value="ECO:0007669"/>
    <property type="project" value="UniProtKB-KW"/>
</dbReference>
<comment type="caution">
    <text evidence="6">The sequence shown here is derived from an EMBL/GenBank/DDBJ whole genome shotgun (WGS) entry which is preliminary data.</text>
</comment>
<dbReference type="SUPFAM" id="SSF54060">
    <property type="entry name" value="His-Me finger endonucleases"/>
    <property type="match status" value="1"/>
</dbReference>
<dbReference type="GO" id="GO:0005634">
    <property type="term" value="C:nucleus"/>
    <property type="evidence" value="ECO:0007669"/>
    <property type="project" value="TreeGrafter"/>
</dbReference>
<evidence type="ECO:0000256" key="2">
    <source>
        <dbReference type="PIRSR" id="PIRSR640255-1"/>
    </source>
</evidence>
<dbReference type="InterPro" id="IPR044925">
    <property type="entry name" value="His-Me_finger_sf"/>
</dbReference>
<evidence type="ECO:0000259" key="4">
    <source>
        <dbReference type="SMART" id="SM00477"/>
    </source>
</evidence>
<evidence type="ECO:0000259" key="5">
    <source>
        <dbReference type="SMART" id="SM00892"/>
    </source>
</evidence>
<dbReference type="OrthoDB" id="5418055at2759"/>
<protein>
    <recommendedName>
        <fullName evidence="8">DNA/RNA non-specific endonuclease domain-containing protein</fullName>
    </recommendedName>
</protein>
<dbReference type="AlphaFoldDB" id="A0A6A5CAR4"/>
<feature type="binding site" evidence="3">
    <location>
        <position position="215"/>
    </location>
    <ligand>
        <name>Mg(2+)</name>
        <dbReference type="ChEBI" id="CHEBI:18420"/>
        <note>catalytic</note>
    </ligand>
</feature>
<name>A0A6A5CAR4_NAEFO</name>
<dbReference type="OMA" id="WLRMERF"/>